<dbReference type="EMBL" id="BMAV01027818">
    <property type="protein sequence ID" value="GFS62503.1"/>
    <property type="molecule type" value="Genomic_DNA"/>
</dbReference>
<sequence>MTFSPIDLQHLAVIQTAICVCNDPIVKIMEERLETPLYLLTSESLKQCIKVKTPPKVPQTFEGELMKLLRPISLEIERWKEDHSRIIDTRQDFTNYFVWKNLGVIDKQATARALIESDRLLDVKHRFALACFYCFEDSIMTLWQEISPLGKTRIICRSEIVRVWKYHLESGREVNDEFYFWALRDDNPSATCYLLSKLTPEECDTFLRDVPYKTFPISNNVLVFCYTQMDDNSQAIMLERHPLKMLLWFLNWPLQSLFLRKMDTAYEYLSEKEFQSILLFILLERILTEWHDFDYVHILKRFWNQSPSKFKRYVLQGIYGRMFQKILDHDWTESLPKNFLPYSVQLLCSQYRLKYVENNYKLRRKTYIDLVAGNTPTFSG</sequence>
<organism evidence="1 2">
    <name type="scientific">Trichonephila inaurata madagascariensis</name>
    <dbReference type="NCBI Taxonomy" id="2747483"/>
    <lineage>
        <taxon>Eukaryota</taxon>
        <taxon>Metazoa</taxon>
        <taxon>Ecdysozoa</taxon>
        <taxon>Arthropoda</taxon>
        <taxon>Chelicerata</taxon>
        <taxon>Arachnida</taxon>
        <taxon>Araneae</taxon>
        <taxon>Araneomorphae</taxon>
        <taxon>Entelegynae</taxon>
        <taxon>Araneoidea</taxon>
        <taxon>Nephilidae</taxon>
        <taxon>Trichonephila</taxon>
        <taxon>Trichonephila inaurata</taxon>
    </lineage>
</organism>
<gene>
    <name evidence="1" type="primary">AVEN_106593_1</name>
    <name evidence="1" type="ORF">TNIN_176111</name>
</gene>
<accession>A0A8X6JVW6</accession>
<dbReference type="AlphaFoldDB" id="A0A8X6JVW6"/>
<protein>
    <submittedName>
        <fullName evidence="1">Uncharacterized protein</fullName>
    </submittedName>
</protein>
<keyword evidence="2" id="KW-1185">Reference proteome</keyword>
<reference evidence="1" key="1">
    <citation type="submission" date="2020-08" db="EMBL/GenBank/DDBJ databases">
        <title>Multicomponent nature underlies the extraordinary mechanical properties of spider dragline silk.</title>
        <authorList>
            <person name="Kono N."/>
            <person name="Nakamura H."/>
            <person name="Mori M."/>
            <person name="Yoshida Y."/>
            <person name="Ohtoshi R."/>
            <person name="Malay A.D."/>
            <person name="Moran D.A.P."/>
            <person name="Tomita M."/>
            <person name="Numata K."/>
            <person name="Arakawa K."/>
        </authorList>
    </citation>
    <scope>NUCLEOTIDE SEQUENCE</scope>
</reference>
<dbReference type="OrthoDB" id="6419202at2759"/>
<proteinExistence type="predicted"/>
<evidence type="ECO:0000313" key="1">
    <source>
        <dbReference type="EMBL" id="GFS62503.1"/>
    </source>
</evidence>
<comment type="caution">
    <text evidence="1">The sequence shown here is derived from an EMBL/GenBank/DDBJ whole genome shotgun (WGS) entry which is preliminary data.</text>
</comment>
<dbReference type="Proteomes" id="UP000886998">
    <property type="component" value="Unassembled WGS sequence"/>
</dbReference>
<name>A0A8X6JVW6_9ARAC</name>
<evidence type="ECO:0000313" key="2">
    <source>
        <dbReference type="Proteomes" id="UP000886998"/>
    </source>
</evidence>